<organism evidence="2 3">
    <name type="scientific">Leptospira weilii str. Ecochallenge</name>
    <dbReference type="NCBI Taxonomy" id="1049986"/>
    <lineage>
        <taxon>Bacteria</taxon>
        <taxon>Pseudomonadati</taxon>
        <taxon>Spirochaetota</taxon>
        <taxon>Spirochaetia</taxon>
        <taxon>Leptospirales</taxon>
        <taxon>Leptospiraceae</taxon>
        <taxon>Leptospira</taxon>
    </lineage>
</organism>
<dbReference type="InterPro" id="IPR027417">
    <property type="entry name" value="P-loop_NTPase"/>
</dbReference>
<dbReference type="PANTHER" id="PTHR23077">
    <property type="entry name" value="AAA-FAMILY ATPASE"/>
    <property type="match status" value="1"/>
</dbReference>
<protein>
    <submittedName>
        <fullName evidence="2">ATPase, AAA family</fullName>
    </submittedName>
</protein>
<name>N1U3I1_9LEPT</name>
<dbReference type="GO" id="GO:0016887">
    <property type="term" value="F:ATP hydrolysis activity"/>
    <property type="evidence" value="ECO:0007669"/>
    <property type="project" value="InterPro"/>
</dbReference>
<dbReference type="SUPFAM" id="SSF52540">
    <property type="entry name" value="P-loop containing nucleoside triphosphate hydrolases"/>
    <property type="match status" value="1"/>
</dbReference>
<dbReference type="Proteomes" id="UP000012249">
    <property type="component" value="Unassembled WGS sequence"/>
</dbReference>
<dbReference type="GO" id="GO:0005524">
    <property type="term" value="F:ATP binding"/>
    <property type="evidence" value="ECO:0007669"/>
    <property type="project" value="InterPro"/>
</dbReference>
<feature type="domain" description="AAA+ ATPase" evidence="1">
    <location>
        <begin position="119"/>
        <end position="251"/>
    </location>
</feature>
<dbReference type="CDD" id="cd19481">
    <property type="entry name" value="RecA-like_protease"/>
    <property type="match status" value="1"/>
</dbReference>
<dbReference type="InterPro" id="IPR003959">
    <property type="entry name" value="ATPase_AAA_core"/>
</dbReference>
<dbReference type="Pfam" id="PF00004">
    <property type="entry name" value="AAA"/>
    <property type="match status" value="1"/>
</dbReference>
<evidence type="ECO:0000313" key="2">
    <source>
        <dbReference type="EMBL" id="EMY13577.1"/>
    </source>
</evidence>
<dbReference type="Gene3D" id="3.40.50.300">
    <property type="entry name" value="P-loop containing nucleotide triphosphate hydrolases"/>
    <property type="match status" value="1"/>
</dbReference>
<dbReference type="EMBL" id="AHMI02000228">
    <property type="protein sequence ID" value="EMY13577.1"/>
    <property type="molecule type" value="Genomic_DNA"/>
</dbReference>
<sequence length="331" mass="37297">MATSEQLRALIKSHFNGESERFKTVALQLAASEAKKGHQRLANEIKSLVDSAKQSGLKIARRTDSIHQPKGELSNLLSVKEPNIRLSNLIINKEQDKRIDRILQEQRNLKKIRTHGLRLRRKLLLAGPPGTGKTMTAAAIAGELGLPFFTVKLDGLITRYLGETAVKLRLIFDAIQDFRGVYFFDEFDSIGSKRYDNNDVGEMRRVLNSFLQYIESDESSSLILAATNHFHMLDIALFRRFDDIIQYALPDKKQISALFKNSLSSFKFSDFQNQKLIGEAQGLSHSEIVRSCEEAAKSMLLKGKKEILKSDIITSLQERKSIKVTDGDGSK</sequence>
<evidence type="ECO:0000313" key="3">
    <source>
        <dbReference type="Proteomes" id="UP000012249"/>
    </source>
</evidence>
<dbReference type="PANTHER" id="PTHR23077:SF198">
    <property type="entry name" value="ATP-DEPENDENT ZINC METALLOPROTEASE FTSH"/>
    <property type="match status" value="1"/>
</dbReference>
<accession>N1U3I1</accession>
<reference evidence="2 3" key="1">
    <citation type="submission" date="2013-02" db="EMBL/GenBank/DDBJ databases">
        <authorList>
            <person name="Harkins D.M."/>
            <person name="Durkin A.S."/>
            <person name="Brinkac L.M."/>
            <person name="Haft D.H."/>
            <person name="Selengut J.D."/>
            <person name="Sanka R."/>
            <person name="DePew J."/>
            <person name="Purushe J."/>
            <person name="Haake D.A."/>
            <person name="Matsunaga J."/>
            <person name="Vinetz J.M."/>
            <person name="Sutton G.G."/>
            <person name="Nierman W.C."/>
            <person name="Fouts D.E."/>
        </authorList>
    </citation>
    <scope>NUCLEOTIDE SEQUENCE [LARGE SCALE GENOMIC DNA]</scope>
    <source>
        <strain evidence="2 3">Ecochallenge</strain>
    </source>
</reference>
<evidence type="ECO:0000259" key="1">
    <source>
        <dbReference type="SMART" id="SM00382"/>
    </source>
</evidence>
<dbReference type="InterPro" id="IPR050168">
    <property type="entry name" value="AAA_ATPase_domain"/>
</dbReference>
<comment type="caution">
    <text evidence="2">The sequence shown here is derived from an EMBL/GenBank/DDBJ whole genome shotgun (WGS) entry which is preliminary data.</text>
</comment>
<proteinExistence type="predicted"/>
<gene>
    <name evidence="2" type="ORF">LEP1GSC043_2745</name>
</gene>
<dbReference type="AlphaFoldDB" id="N1U3I1"/>
<dbReference type="SMART" id="SM00382">
    <property type="entry name" value="AAA"/>
    <property type="match status" value="1"/>
</dbReference>
<dbReference type="InterPro" id="IPR003593">
    <property type="entry name" value="AAA+_ATPase"/>
</dbReference>